<organism evidence="7 8">
    <name type="scientific">Diploptera punctata</name>
    <name type="common">Pacific beetle cockroach</name>
    <dbReference type="NCBI Taxonomy" id="6984"/>
    <lineage>
        <taxon>Eukaryota</taxon>
        <taxon>Metazoa</taxon>
        <taxon>Ecdysozoa</taxon>
        <taxon>Arthropoda</taxon>
        <taxon>Hexapoda</taxon>
        <taxon>Insecta</taxon>
        <taxon>Pterygota</taxon>
        <taxon>Neoptera</taxon>
        <taxon>Polyneoptera</taxon>
        <taxon>Dictyoptera</taxon>
        <taxon>Blattodea</taxon>
        <taxon>Blaberoidea</taxon>
        <taxon>Blaberidae</taxon>
        <taxon>Diplopterinae</taxon>
        <taxon>Diploptera</taxon>
    </lineage>
</organism>
<dbReference type="InterPro" id="IPR031933">
    <property type="entry name" value="UPF0767"/>
</dbReference>
<comment type="caution">
    <text evidence="7">The sequence shown here is derived from an EMBL/GenBank/DDBJ whole genome shotgun (WGS) entry which is preliminary data.</text>
</comment>
<dbReference type="PANTHER" id="PTHR28599">
    <property type="entry name" value="SMALL INTEGRAL MEMBRANE PROTEIN 12"/>
    <property type="match status" value="1"/>
</dbReference>
<evidence type="ECO:0008006" key="9">
    <source>
        <dbReference type="Google" id="ProtNLM"/>
    </source>
</evidence>
<reference evidence="7" key="2">
    <citation type="submission" date="2023-05" db="EMBL/GenBank/DDBJ databases">
        <authorList>
            <person name="Fouks B."/>
        </authorList>
    </citation>
    <scope>NUCLEOTIDE SEQUENCE</scope>
    <source>
        <strain evidence="7">Stay&amp;Tobe</strain>
        <tissue evidence="7">Testes</tissue>
    </source>
</reference>
<protein>
    <recommendedName>
        <fullName evidence="9">Small integral membrane protein 12</fullName>
    </recommendedName>
</protein>
<evidence type="ECO:0000313" key="8">
    <source>
        <dbReference type="Proteomes" id="UP001233999"/>
    </source>
</evidence>
<keyword evidence="5 6" id="KW-0472">Membrane</keyword>
<gene>
    <name evidence="7" type="ORF">L9F63_012341</name>
</gene>
<comment type="subcellular location">
    <subcellularLocation>
        <location evidence="1">Membrane</location>
        <topology evidence="1">Single-pass membrane protein</topology>
    </subcellularLocation>
</comment>
<name>A0AAD8ACX3_DIPPU</name>
<comment type="similarity">
    <text evidence="2">Belongs to the SMIM12 family.</text>
</comment>
<feature type="non-terminal residue" evidence="7">
    <location>
        <position position="1"/>
    </location>
</feature>
<evidence type="ECO:0000256" key="3">
    <source>
        <dbReference type="ARBA" id="ARBA00022692"/>
    </source>
</evidence>
<sequence>IGTMLPILAFLRMYAPYITLPVAAVVGIIGYNLESLISDKYTPYQKSIEEKRQERYLEENLTKDVTSVDTLKERKFVPRSVLDRNLSPSLKENIQQK</sequence>
<evidence type="ECO:0000256" key="5">
    <source>
        <dbReference type="ARBA" id="ARBA00023136"/>
    </source>
</evidence>
<evidence type="ECO:0000256" key="1">
    <source>
        <dbReference type="ARBA" id="ARBA00004167"/>
    </source>
</evidence>
<dbReference type="PANTHER" id="PTHR28599:SF1">
    <property type="entry name" value="SMALL INTEGRAL MEMBRANE PROTEIN 12"/>
    <property type="match status" value="1"/>
</dbReference>
<proteinExistence type="inferred from homology"/>
<keyword evidence="4 6" id="KW-1133">Transmembrane helix</keyword>
<dbReference type="Pfam" id="PF15990">
    <property type="entry name" value="UPF0767"/>
    <property type="match status" value="1"/>
</dbReference>
<dbReference type="Proteomes" id="UP001233999">
    <property type="component" value="Unassembled WGS sequence"/>
</dbReference>
<feature type="transmembrane region" description="Helical" evidence="6">
    <location>
        <begin position="14"/>
        <end position="33"/>
    </location>
</feature>
<keyword evidence="8" id="KW-1185">Reference proteome</keyword>
<accession>A0AAD8ACX3</accession>
<dbReference type="AlphaFoldDB" id="A0AAD8ACX3"/>
<dbReference type="GO" id="GO:0016020">
    <property type="term" value="C:membrane"/>
    <property type="evidence" value="ECO:0007669"/>
    <property type="project" value="UniProtKB-SubCell"/>
</dbReference>
<reference evidence="7" key="1">
    <citation type="journal article" date="2023" name="IScience">
        <title>Live-bearing cockroach genome reveals convergent evolutionary mechanisms linked to viviparity in insects and beyond.</title>
        <authorList>
            <person name="Fouks B."/>
            <person name="Harrison M.C."/>
            <person name="Mikhailova A.A."/>
            <person name="Marchal E."/>
            <person name="English S."/>
            <person name="Carruthers M."/>
            <person name="Jennings E.C."/>
            <person name="Chiamaka E.L."/>
            <person name="Frigard R.A."/>
            <person name="Pippel M."/>
            <person name="Attardo G.M."/>
            <person name="Benoit J.B."/>
            <person name="Bornberg-Bauer E."/>
            <person name="Tobe S.S."/>
        </authorList>
    </citation>
    <scope>NUCLEOTIDE SEQUENCE</scope>
    <source>
        <strain evidence="7">Stay&amp;Tobe</strain>
    </source>
</reference>
<dbReference type="EMBL" id="JASPKZ010001977">
    <property type="protein sequence ID" value="KAJ9596644.1"/>
    <property type="molecule type" value="Genomic_DNA"/>
</dbReference>
<evidence type="ECO:0000313" key="7">
    <source>
        <dbReference type="EMBL" id="KAJ9596644.1"/>
    </source>
</evidence>
<evidence type="ECO:0000256" key="2">
    <source>
        <dbReference type="ARBA" id="ARBA00007304"/>
    </source>
</evidence>
<keyword evidence="3 6" id="KW-0812">Transmembrane</keyword>
<evidence type="ECO:0000256" key="6">
    <source>
        <dbReference type="SAM" id="Phobius"/>
    </source>
</evidence>
<evidence type="ECO:0000256" key="4">
    <source>
        <dbReference type="ARBA" id="ARBA00022989"/>
    </source>
</evidence>